<keyword evidence="5" id="KW-1185">Reference proteome</keyword>
<proteinExistence type="predicted"/>
<dbReference type="Gene3D" id="3.30.2400.10">
    <property type="entry name" value="Major capsid protein gp5"/>
    <property type="match status" value="1"/>
</dbReference>
<dbReference type="InterPro" id="IPR024455">
    <property type="entry name" value="Phage_capsid"/>
</dbReference>
<evidence type="ECO:0000259" key="3">
    <source>
        <dbReference type="Pfam" id="PF05065"/>
    </source>
</evidence>
<dbReference type="NCBIfam" id="TIGR01554">
    <property type="entry name" value="major_cap_HK97"/>
    <property type="match status" value="1"/>
</dbReference>
<dbReference type="RefSeq" id="WP_085234365.1">
    <property type="nucleotide sequence ID" value="NZ_AP022613.1"/>
</dbReference>
<evidence type="ECO:0000256" key="2">
    <source>
        <dbReference type="SAM" id="Coils"/>
    </source>
</evidence>
<gene>
    <name evidence="4" type="ORF">MCNS_42080</name>
</gene>
<protein>
    <recommendedName>
        <fullName evidence="3">Phage capsid-like C-terminal domain-containing protein</fullName>
    </recommendedName>
</protein>
<keyword evidence="2" id="KW-0175">Coiled coil</keyword>
<dbReference type="SUPFAM" id="SSF56563">
    <property type="entry name" value="Major capsid protein gp5"/>
    <property type="match status" value="1"/>
</dbReference>
<reference evidence="4 5" key="1">
    <citation type="journal article" date="2019" name="Emerg. Microbes Infect.">
        <title>Comprehensive subspecies identification of 175 nontuberculous mycobacteria species based on 7547 genomic profiles.</title>
        <authorList>
            <person name="Matsumoto Y."/>
            <person name="Kinjo T."/>
            <person name="Motooka D."/>
            <person name="Nabeya D."/>
            <person name="Jung N."/>
            <person name="Uechi K."/>
            <person name="Horii T."/>
            <person name="Iida T."/>
            <person name="Fujita J."/>
            <person name="Nakamura S."/>
        </authorList>
    </citation>
    <scope>NUCLEOTIDE SEQUENCE [LARGE SCALE GENOMIC DNA]</scope>
    <source>
        <strain evidence="4 5">JCM 14738</strain>
    </source>
</reference>
<dbReference type="Pfam" id="PF05065">
    <property type="entry name" value="Phage_capsid"/>
    <property type="match status" value="1"/>
</dbReference>
<comment type="subcellular location">
    <subcellularLocation>
        <location evidence="1">Virion</location>
    </subcellularLocation>
</comment>
<evidence type="ECO:0000256" key="1">
    <source>
        <dbReference type="ARBA" id="ARBA00004328"/>
    </source>
</evidence>
<dbReference type="Proteomes" id="UP000467385">
    <property type="component" value="Chromosome"/>
</dbReference>
<organism evidence="4 5">
    <name type="scientific">Mycobacterium conspicuum</name>
    <dbReference type="NCBI Taxonomy" id="44010"/>
    <lineage>
        <taxon>Bacteria</taxon>
        <taxon>Bacillati</taxon>
        <taxon>Actinomycetota</taxon>
        <taxon>Actinomycetes</taxon>
        <taxon>Mycobacteriales</taxon>
        <taxon>Mycobacteriaceae</taxon>
        <taxon>Mycobacterium</taxon>
    </lineage>
</organism>
<accession>A0A7I7YH68</accession>
<feature type="coiled-coil region" evidence="2">
    <location>
        <begin position="33"/>
        <end position="60"/>
    </location>
</feature>
<evidence type="ECO:0000313" key="5">
    <source>
        <dbReference type="Proteomes" id="UP000467385"/>
    </source>
</evidence>
<sequence>MTLTPRQIASRREALRADSQTIYAQLVSGAINESAFNKSMTRLEAENEKLNSEERTYTKAKSFGDTCASSMQQWRSQYKDGAPDGRAGFFGGGKSKSVTPPDGGRQIARRDDALDIDQEQLYGMYQALKHGAPFRVECKSFSDSSGFKTTTSAPVLEGGVYPSGILPPDLRSDLFQEYRFPGAVTPVSEYLPTMMIQAPSIELPVQGSNTNPAAVVSEAGVKADIGVTLTKETFVPIKIAALGSASNEILADWPVFQDWMPRLVSNAVRDAEDSQILSGSGSPGMTGILNTSGTLTRAFNAATDDTPLDTILQGFDDIRQQPNVLGDPDLVLLHPYTWGALRREKSTTGAFLLNIMSPNEIGSLDDLWGVPVKTSVHVPQGQAIIMDTALACRYLVRQSLEIAANPWGDTEWTQNLVSFRAELRSVIAVIRPGAINLLTGLSQSSDLGS</sequence>
<dbReference type="AlphaFoldDB" id="A0A7I7YH68"/>
<dbReference type="Gene3D" id="3.30.2320.10">
    <property type="entry name" value="hypothetical protein PF0899 domain"/>
    <property type="match status" value="1"/>
</dbReference>
<dbReference type="EMBL" id="AP022613">
    <property type="protein sequence ID" value="BBZ41145.1"/>
    <property type="molecule type" value="Genomic_DNA"/>
</dbReference>
<evidence type="ECO:0000313" key="4">
    <source>
        <dbReference type="EMBL" id="BBZ41145.1"/>
    </source>
</evidence>
<name>A0A7I7YH68_9MYCO</name>
<dbReference type="InterPro" id="IPR054612">
    <property type="entry name" value="Phage_capsid-like_C"/>
</dbReference>
<feature type="domain" description="Phage capsid-like C-terminal" evidence="3">
    <location>
        <begin position="166"/>
        <end position="439"/>
    </location>
</feature>
<dbReference type="OrthoDB" id="4688919at2"/>